<comment type="cofactor">
    <cofactor evidence="1">
        <name>NAD(+)</name>
        <dbReference type="ChEBI" id="CHEBI:57540"/>
    </cofactor>
</comment>
<proteinExistence type="predicted"/>
<dbReference type="PANTHER" id="PTHR43078">
    <property type="entry name" value="UDP-GLUCURONIC ACID DECARBOXYLASE-RELATED"/>
    <property type="match status" value="1"/>
</dbReference>
<accession>A0A0R3UBS7</accession>
<dbReference type="InterPro" id="IPR044516">
    <property type="entry name" value="UXS-like"/>
</dbReference>
<keyword evidence="7" id="KW-1185">Reference proteome</keyword>
<evidence type="ECO:0000313" key="8">
    <source>
        <dbReference type="WBParaSite" id="MCU_012938-RA"/>
    </source>
</evidence>
<evidence type="ECO:0000313" key="7">
    <source>
        <dbReference type="Proteomes" id="UP000267029"/>
    </source>
</evidence>
<dbReference type="InterPro" id="IPR036291">
    <property type="entry name" value="NAD(P)-bd_dom_sf"/>
</dbReference>
<evidence type="ECO:0000256" key="2">
    <source>
        <dbReference type="ARBA" id="ARBA00022793"/>
    </source>
</evidence>
<reference evidence="6 7" key="1">
    <citation type="submission" date="2018-10" db="EMBL/GenBank/DDBJ databases">
        <authorList>
            <consortium name="Pathogen Informatics"/>
        </authorList>
    </citation>
    <scope>NUCLEOTIDE SEQUENCE [LARGE SCALE GENOMIC DNA]</scope>
</reference>
<protein>
    <submittedName>
        <fullName evidence="8">UDP-glucuronate decarboxylase</fullName>
    </submittedName>
</protein>
<sequence length="116" mass="13056">MYISDLVDGLMRLMSSNVTDPVNLGNPHEFSIEELAHIVKNLTGSSSKIIHKPEAVDDPKRRKPDIERARRLLNWNPKVELHEGLQLTIKAFRESLRANPGHGSPKSGEKLRLEGL</sequence>
<dbReference type="EMBL" id="UXSR01001564">
    <property type="protein sequence ID" value="VDD78373.1"/>
    <property type="molecule type" value="Genomic_DNA"/>
</dbReference>
<dbReference type="GO" id="GO:0005737">
    <property type="term" value="C:cytoplasm"/>
    <property type="evidence" value="ECO:0007669"/>
    <property type="project" value="TreeGrafter"/>
</dbReference>
<dbReference type="GO" id="GO:0070403">
    <property type="term" value="F:NAD+ binding"/>
    <property type="evidence" value="ECO:0007669"/>
    <property type="project" value="InterPro"/>
</dbReference>
<evidence type="ECO:0000256" key="4">
    <source>
        <dbReference type="ARBA" id="ARBA00023239"/>
    </source>
</evidence>
<evidence type="ECO:0000256" key="1">
    <source>
        <dbReference type="ARBA" id="ARBA00001911"/>
    </source>
</evidence>
<dbReference type="SUPFAM" id="SSF51735">
    <property type="entry name" value="NAD(P)-binding Rossmann-fold domains"/>
    <property type="match status" value="1"/>
</dbReference>
<evidence type="ECO:0000256" key="3">
    <source>
        <dbReference type="ARBA" id="ARBA00023027"/>
    </source>
</evidence>
<organism evidence="8">
    <name type="scientific">Mesocestoides corti</name>
    <name type="common">Flatworm</name>
    <dbReference type="NCBI Taxonomy" id="53468"/>
    <lineage>
        <taxon>Eukaryota</taxon>
        <taxon>Metazoa</taxon>
        <taxon>Spiralia</taxon>
        <taxon>Lophotrochozoa</taxon>
        <taxon>Platyhelminthes</taxon>
        <taxon>Cestoda</taxon>
        <taxon>Eucestoda</taxon>
        <taxon>Cyclophyllidea</taxon>
        <taxon>Mesocestoididae</taxon>
        <taxon>Mesocestoides</taxon>
    </lineage>
</organism>
<keyword evidence="4" id="KW-0456">Lyase</keyword>
<gene>
    <name evidence="6" type="ORF">MCOS_LOCUS4376</name>
</gene>
<dbReference type="AlphaFoldDB" id="A0A0R3UBS7"/>
<dbReference type="PANTHER" id="PTHR43078:SF6">
    <property type="entry name" value="UDP-GLUCURONIC ACID DECARBOXYLASE 1"/>
    <property type="match status" value="1"/>
</dbReference>
<feature type="region of interest" description="Disordered" evidence="5">
    <location>
        <begin position="96"/>
        <end position="116"/>
    </location>
</feature>
<dbReference type="GO" id="GO:0042732">
    <property type="term" value="P:D-xylose metabolic process"/>
    <property type="evidence" value="ECO:0007669"/>
    <property type="project" value="InterPro"/>
</dbReference>
<dbReference type="GO" id="GO:0048040">
    <property type="term" value="F:UDP-glucuronate decarboxylase activity"/>
    <property type="evidence" value="ECO:0007669"/>
    <property type="project" value="TreeGrafter"/>
</dbReference>
<dbReference type="STRING" id="53468.A0A0R3UBS7"/>
<feature type="compositionally biased region" description="Basic and acidic residues" evidence="5">
    <location>
        <begin position="107"/>
        <end position="116"/>
    </location>
</feature>
<reference evidence="8" key="2">
    <citation type="submission" date="2019-11" db="UniProtKB">
        <authorList>
            <consortium name="WormBaseParasite"/>
        </authorList>
    </citation>
    <scope>IDENTIFICATION</scope>
</reference>
<dbReference type="WBParaSite" id="MCU_012938-RA">
    <property type="protein sequence ID" value="MCU_012938-RA"/>
    <property type="gene ID" value="MCU_012938"/>
</dbReference>
<dbReference type="Gene3D" id="3.40.50.720">
    <property type="entry name" value="NAD(P)-binding Rossmann-like Domain"/>
    <property type="match status" value="1"/>
</dbReference>
<keyword evidence="3" id="KW-0520">NAD</keyword>
<dbReference type="Proteomes" id="UP000267029">
    <property type="component" value="Unassembled WGS sequence"/>
</dbReference>
<dbReference type="OrthoDB" id="331544at2759"/>
<name>A0A0R3UBS7_MESCO</name>
<evidence type="ECO:0000256" key="5">
    <source>
        <dbReference type="SAM" id="MobiDB-lite"/>
    </source>
</evidence>
<evidence type="ECO:0000313" key="6">
    <source>
        <dbReference type="EMBL" id="VDD78373.1"/>
    </source>
</evidence>
<keyword evidence="2" id="KW-0210">Decarboxylase</keyword>